<dbReference type="SUPFAM" id="SSF56425">
    <property type="entry name" value="Succinate dehydrogenase/fumarate reductase flavoprotein, catalytic domain"/>
    <property type="match status" value="1"/>
</dbReference>
<dbReference type="SUPFAM" id="SSF51905">
    <property type="entry name" value="FAD/NAD(P)-binding domain"/>
    <property type="match status" value="1"/>
</dbReference>
<dbReference type="OrthoDB" id="337830at2"/>
<dbReference type="PANTHER" id="PTHR43400:SF10">
    <property type="entry name" value="3-OXOSTEROID 1-DEHYDROGENASE"/>
    <property type="match status" value="1"/>
</dbReference>
<dbReference type="InterPro" id="IPR027477">
    <property type="entry name" value="Succ_DH/fumarate_Rdtase_cat_sf"/>
</dbReference>
<feature type="non-terminal residue" evidence="6">
    <location>
        <position position="1"/>
    </location>
</feature>
<dbReference type="PANTHER" id="PTHR43400">
    <property type="entry name" value="FUMARATE REDUCTASE"/>
    <property type="match status" value="1"/>
</dbReference>
<dbReference type="EMBL" id="AFBQ01000313">
    <property type="protein sequence ID" value="EHY30569.1"/>
    <property type="molecule type" value="Genomic_DNA"/>
</dbReference>
<proteinExistence type="predicted"/>
<evidence type="ECO:0000256" key="2">
    <source>
        <dbReference type="ARBA" id="ARBA00022630"/>
    </source>
</evidence>
<keyword evidence="7" id="KW-1185">Reference proteome</keyword>
<reference evidence="6 7" key="1">
    <citation type="submission" date="2011-11" db="EMBL/GenBank/DDBJ databases">
        <authorList>
            <person name="Weinstock G."/>
            <person name="Sodergren E."/>
            <person name="Clifton S."/>
            <person name="Fulton L."/>
            <person name="Fulton B."/>
            <person name="Courtney L."/>
            <person name="Fronick C."/>
            <person name="Harrison M."/>
            <person name="Strong C."/>
            <person name="Farmer C."/>
            <person name="Delahaunty K."/>
            <person name="Markovic C."/>
            <person name="Hall O."/>
            <person name="Minx P."/>
            <person name="Tomlinson C."/>
            <person name="Mitreva M."/>
            <person name="Hou S."/>
            <person name="Chen J."/>
            <person name="Wollam A."/>
            <person name="Pepin K.H."/>
            <person name="Johnson M."/>
            <person name="Bhonagiri V."/>
            <person name="Zhang X."/>
            <person name="Suruliraj S."/>
            <person name="Warren W."/>
            <person name="Chinwalla A."/>
            <person name="Mardis E.R."/>
            <person name="Wilson R.K."/>
        </authorList>
    </citation>
    <scope>NUCLEOTIDE SEQUENCE [LARGE SCALE GENOMIC DNA]</scope>
    <source>
        <strain evidence="6 7">YIT 11816</strain>
    </source>
</reference>
<keyword evidence="3" id="KW-0274">FAD</keyword>
<dbReference type="STRING" id="762967.HMPREF9440_02090"/>
<dbReference type="GO" id="GO:0016491">
    <property type="term" value="F:oxidoreductase activity"/>
    <property type="evidence" value="ECO:0007669"/>
    <property type="project" value="UniProtKB-KW"/>
</dbReference>
<dbReference type="InterPro" id="IPR050315">
    <property type="entry name" value="FAD-oxidoreductase_2"/>
</dbReference>
<organism evidence="6 7">
    <name type="scientific">Sutterella parvirubra YIT 11816</name>
    <dbReference type="NCBI Taxonomy" id="762967"/>
    <lineage>
        <taxon>Bacteria</taxon>
        <taxon>Pseudomonadati</taxon>
        <taxon>Pseudomonadota</taxon>
        <taxon>Betaproteobacteria</taxon>
        <taxon>Burkholderiales</taxon>
        <taxon>Sutterellaceae</taxon>
        <taxon>Sutterella</taxon>
    </lineage>
</organism>
<dbReference type="RefSeq" id="WP_008543327.1">
    <property type="nucleotide sequence ID" value="NZ_JH605008.1"/>
</dbReference>
<accession>H3KH50</accession>
<evidence type="ECO:0000256" key="3">
    <source>
        <dbReference type="ARBA" id="ARBA00022827"/>
    </source>
</evidence>
<dbReference type="Gene3D" id="3.50.50.60">
    <property type="entry name" value="FAD/NAD(P)-binding domain"/>
    <property type="match status" value="1"/>
</dbReference>
<gene>
    <name evidence="6" type="ORF">HMPREF9440_02090</name>
</gene>
<evidence type="ECO:0000259" key="5">
    <source>
        <dbReference type="Pfam" id="PF00890"/>
    </source>
</evidence>
<dbReference type="AlphaFoldDB" id="H3KH50"/>
<comment type="caution">
    <text evidence="6">The sequence shown here is derived from an EMBL/GenBank/DDBJ whole genome shotgun (WGS) entry which is preliminary data.</text>
</comment>
<keyword evidence="2" id="KW-0285">Flavoprotein</keyword>
<keyword evidence="4" id="KW-0560">Oxidoreductase</keyword>
<dbReference type="Pfam" id="PF00890">
    <property type="entry name" value="FAD_binding_2"/>
    <property type="match status" value="1"/>
</dbReference>
<dbReference type="PATRIC" id="fig|762967.3.peg.1646"/>
<protein>
    <recommendedName>
        <fullName evidence="5">FAD-dependent oxidoreductase 2 FAD-binding domain-containing protein</fullName>
    </recommendedName>
</protein>
<comment type="cofactor">
    <cofactor evidence="1">
        <name>FAD</name>
        <dbReference type="ChEBI" id="CHEBI:57692"/>
    </cofactor>
</comment>
<evidence type="ECO:0000313" key="7">
    <source>
        <dbReference type="Proteomes" id="UP000004956"/>
    </source>
</evidence>
<dbReference type="HOGENOM" id="CLU_2242436_0_0_4"/>
<dbReference type="GO" id="GO:0008202">
    <property type="term" value="P:steroid metabolic process"/>
    <property type="evidence" value="ECO:0007669"/>
    <property type="project" value="UniProtKB-ARBA"/>
</dbReference>
<evidence type="ECO:0000256" key="1">
    <source>
        <dbReference type="ARBA" id="ARBA00001974"/>
    </source>
</evidence>
<dbReference type="InterPro" id="IPR036188">
    <property type="entry name" value="FAD/NAD-bd_sf"/>
</dbReference>
<dbReference type="Gene3D" id="3.90.700.10">
    <property type="entry name" value="Succinate dehydrogenase/fumarate reductase flavoprotein, catalytic domain"/>
    <property type="match status" value="1"/>
</dbReference>
<dbReference type="InterPro" id="IPR003953">
    <property type="entry name" value="FAD-dep_OxRdtase_2_FAD-bd"/>
</dbReference>
<evidence type="ECO:0000313" key="6">
    <source>
        <dbReference type="EMBL" id="EHY30569.1"/>
    </source>
</evidence>
<dbReference type="Proteomes" id="UP000004956">
    <property type="component" value="Unassembled WGS sequence"/>
</dbReference>
<name>H3KH50_9BURK</name>
<feature type="domain" description="FAD-dependent oxidoreductase 2 FAD-binding" evidence="5">
    <location>
        <begin position="19"/>
        <end position="82"/>
    </location>
</feature>
<sequence>KTYNEGVAAKKDAFGKPAEHLRAVTKTPYYAVRLWPRIAGTVGGLQTNEGMAVLDRSGKPIPGLFAAGETANGSLLKGAVPVGASLTEALASGLIAGEAAAKAGK</sequence>
<evidence type="ECO:0000256" key="4">
    <source>
        <dbReference type="ARBA" id="ARBA00023002"/>
    </source>
</evidence>